<dbReference type="Pfam" id="PF10842">
    <property type="entry name" value="DUF2642"/>
    <property type="match status" value="1"/>
</dbReference>
<dbReference type="EMBL" id="AVPF01000026">
    <property type="protein sequence ID" value="KGX87115.1"/>
    <property type="molecule type" value="Genomic_DNA"/>
</dbReference>
<evidence type="ECO:0000313" key="2">
    <source>
        <dbReference type="Proteomes" id="UP000030403"/>
    </source>
</evidence>
<dbReference type="AlphaFoldDB" id="A0A0A5G7N9"/>
<keyword evidence="2" id="KW-1185">Reference proteome</keyword>
<reference evidence="1 2" key="1">
    <citation type="submission" date="2013-08" db="EMBL/GenBank/DDBJ databases">
        <authorList>
            <person name="Huang J."/>
            <person name="Wang G."/>
        </authorList>
    </citation>
    <scope>NUCLEOTIDE SEQUENCE [LARGE SCALE GENOMIC DNA]</scope>
    <source>
        <strain evidence="1 2">BH030004</strain>
    </source>
</reference>
<dbReference type="InterPro" id="IPR020139">
    <property type="entry name" value="DUF2642"/>
</dbReference>
<name>A0A0A5G7N9_9BACI</name>
<dbReference type="eggNOG" id="ENOG50339ME">
    <property type="taxonomic scope" value="Bacteria"/>
</dbReference>
<dbReference type="STRING" id="1385511.GCA_000425225_03302"/>
<accession>A0A0A5G7N9</accession>
<dbReference type="RefSeq" id="WP_231566597.1">
    <property type="nucleotide sequence ID" value="NZ_AULJ01000043.1"/>
</dbReference>
<protein>
    <recommendedName>
        <fullName evidence="3">DUF2642 domain-containing protein</fullName>
    </recommendedName>
</protein>
<evidence type="ECO:0000313" key="1">
    <source>
        <dbReference type="EMBL" id="KGX87115.1"/>
    </source>
</evidence>
<gene>
    <name evidence="1" type="ORF">N783_10405</name>
</gene>
<comment type="caution">
    <text evidence="1">The sequence shown here is derived from an EMBL/GenBank/DDBJ whole genome shotgun (WGS) entry which is preliminary data.</text>
</comment>
<sequence length="81" mass="9542">MYYRQQPQHDNQWMNPQYTTVIDPFVVVRLQLLRGENLIVETTKDTIRGELVEVQPDHIVLQAGDSLFFVRIQQIVSMMPI</sequence>
<organism evidence="1 2">
    <name type="scientific">Pontibacillus marinus BH030004 = DSM 16465</name>
    <dbReference type="NCBI Taxonomy" id="1385511"/>
    <lineage>
        <taxon>Bacteria</taxon>
        <taxon>Bacillati</taxon>
        <taxon>Bacillota</taxon>
        <taxon>Bacilli</taxon>
        <taxon>Bacillales</taxon>
        <taxon>Bacillaceae</taxon>
        <taxon>Pontibacillus</taxon>
    </lineage>
</organism>
<dbReference type="Proteomes" id="UP000030403">
    <property type="component" value="Unassembled WGS sequence"/>
</dbReference>
<proteinExistence type="predicted"/>
<evidence type="ECO:0008006" key="3">
    <source>
        <dbReference type="Google" id="ProtNLM"/>
    </source>
</evidence>